<dbReference type="InterPro" id="IPR037997">
    <property type="entry name" value="Dgk1-like"/>
</dbReference>
<evidence type="ECO:0000313" key="3">
    <source>
        <dbReference type="Proteomes" id="UP000546257"/>
    </source>
</evidence>
<keyword evidence="1" id="KW-0812">Transmembrane</keyword>
<evidence type="ECO:0000313" key="2">
    <source>
        <dbReference type="EMBL" id="MBB6647328.1"/>
    </source>
</evidence>
<comment type="caution">
    <text evidence="2">The sequence shown here is derived from an EMBL/GenBank/DDBJ whole genome shotgun (WGS) entry which is preliminary data.</text>
</comment>
<keyword evidence="3" id="KW-1185">Reference proteome</keyword>
<dbReference type="EMBL" id="JACKXD010000005">
    <property type="protein sequence ID" value="MBB6647328.1"/>
    <property type="molecule type" value="Genomic_DNA"/>
</dbReference>
<protein>
    <submittedName>
        <fullName evidence="2">Dolichol kinase</fullName>
    </submittedName>
</protein>
<keyword evidence="1" id="KW-0472">Membrane</keyword>
<evidence type="ECO:0000256" key="1">
    <source>
        <dbReference type="SAM" id="Phobius"/>
    </source>
</evidence>
<feature type="transmembrane region" description="Helical" evidence="1">
    <location>
        <begin position="158"/>
        <end position="178"/>
    </location>
</feature>
<organism evidence="2 3">
    <name type="scientific">Halobellus ruber</name>
    <dbReference type="NCBI Taxonomy" id="2761102"/>
    <lineage>
        <taxon>Archaea</taxon>
        <taxon>Methanobacteriati</taxon>
        <taxon>Methanobacteriota</taxon>
        <taxon>Stenosarchaea group</taxon>
        <taxon>Halobacteria</taxon>
        <taxon>Halobacteriales</taxon>
        <taxon>Haloferacaceae</taxon>
        <taxon>Halobellus</taxon>
    </lineage>
</organism>
<gene>
    <name evidence="2" type="ORF">H5V44_13725</name>
</gene>
<name>A0A7J9SKV6_9EURY</name>
<dbReference type="PANTHER" id="PTHR31303:SF1">
    <property type="entry name" value="CTP-DEPENDENT DIACYLGLYCEROL KINASE 1"/>
    <property type="match status" value="1"/>
</dbReference>
<feature type="transmembrane region" description="Helical" evidence="1">
    <location>
        <begin position="85"/>
        <end position="114"/>
    </location>
</feature>
<feature type="transmembrane region" description="Helical" evidence="1">
    <location>
        <begin position="190"/>
        <end position="213"/>
    </location>
</feature>
<feature type="transmembrane region" description="Helical" evidence="1">
    <location>
        <begin position="135"/>
        <end position="152"/>
    </location>
</feature>
<feature type="transmembrane region" description="Helical" evidence="1">
    <location>
        <begin position="44"/>
        <end position="65"/>
    </location>
</feature>
<keyword evidence="2" id="KW-0808">Transferase</keyword>
<keyword evidence="1" id="KW-1133">Transmembrane helix</keyword>
<reference evidence="2 3" key="1">
    <citation type="submission" date="2020-08" db="EMBL/GenBank/DDBJ databases">
        <authorList>
            <person name="Seo M.-J."/>
        </authorList>
    </citation>
    <scope>NUCLEOTIDE SEQUENCE [LARGE SCALE GENOMIC DNA]</scope>
    <source>
        <strain evidence="2 3">MBLA0160</strain>
    </source>
</reference>
<dbReference type="PANTHER" id="PTHR31303">
    <property type="entry name" value="CTP-DEPENDENT DIACYLGLYCEROL KINASE 1"/>
    <property type="match status" value="1"/>
</dbReference>
<proteinExistence type="predicted"/>
<keyword evidence="2" id="KW-0418">Kinase</keyword>
<feature type="transmembrane region" description="Helical" evidence="1">
    <location>
        <begin position="20"/>
        <end position="37"/>
    </location>
</feature>
<sequence>MPVATLAEDLAARRELKRRLVHASGTGLPLLYVLDLVTWRQFGFVMLACSAVAAALEFVRLAVGLEWAIYDELTRPYEQENVAGYGLYMFSITAVVLVFAPQVAVPATLMLTIGDPVSGLLSGSREAGEPKRPRTLAAMFLVCLAVSVPFLVPAAGPAAGVVAAVAAAAAATLADGFTPVISGYVVDDNASIPLVAAVAGGAVLAATGAAPVFDVGVVPALA</sequence>
<accession>A0A7J9SKV6</accession>
<dbReference type="RefSeq" id="WP_185193704.1">
    <property type="nucleotide sequence ID" value="NZ_JACKXD010000005.1"/>
</dbReference>
<dbReference type="AlphaFoldDB" id="A0A7J9SKV6"/>
<dbReference type="GO" id="GO:0004143">
    <property type="term" value="F:ATP-dependent diacylglycerol kinase activity"/>
    <property type="evidence" value="ECO:0007669"/>
    <property type="project" value="InterPro"/>
</dbReference>
<dbReference type="Proteomes" id="UP000546257">
    <property type="component" value="Unassembled WGS sequence"/>
</dbReference>